<keyword evidence="3" id="KW-1185">Reference proteome</keyword>
<dbReference type="SUPFAM" id="SSF55136">
    <property type="entry name" value="Probable bacterial effector-binding domain"/>
    <property type="match status" value="1"/>
</dbReference>
<keyword evidence="1" id="KW-0472">Membrane</keyword>
<dbReference type="Gene3D" id="3.20.80.10">
    <property type="entry name" value="Regulatory factor, effector binding domain"/>
    <property type="match status" value="1"/>
</dbReference>
<reference evidence="2 3" key="1">
    <citation type="submission" date="2016-06" db="EMBL/GenBank/DDBJ databases">
        <title>Draft genome sequence of Flavobacterium succinicans strain DD5b.</title>
        <authorList>
            <person name="Poehlein A."/>
            <person name="Daniel R."/>
            <person name="Simeonova D.D."/>
        </authorList>
    </citation>
    <scope>NUCLEOTIDE SEQUENCE [LARGE SCALE GENOMIC DNA]</scope>
    <source>
        <strain evidence="2 3">DD5b</strain>
    </source>
</reference>
<keyword evidence="1" id="KW-0812">Transmembrane</keyword>
<name>A0A199XMC6_9FLAO</name>
<evidence type="ECO:0008006" key="4">
    <source>
        <dbReference type="Google" id="ProtNLM"/>
    </source>
</evidence>
<dbReference type="PATRIC" id="fig|29536.5.peg.2669"/>
<sequence length="303" mass="35015">MKKKIVIFCSVVLFLFLGWYFGIKSSDYTITFTAKAASGTVFQGIQEWSNIQKQKRKEHFTVVEKNNFDYLKQQMTVGDTAYTYVWEITPLNDSVSKVSVGINEIGKSWYNKITAPFWPTKFKTEQIRKVKDLREGLNEHLKNLKVRIDGEGTSKPVYVAYIQLKSVLQEKAQTMIGNDAIITGFLYTHKIKIVDRPYVEIVDWDLDKETLVFNYCFPIDPSTKAIADANVKFKTIPALKGLKASYYGNFRTSDRAWFALMDYAKKNDLKLQNKVLEHFLANPFNGGEELDWETQIIMPYNVE</sequence>
<dbReference type="Proteomes" id="UP000093807">
    <property type="component" value="Unassembled WGS sequence"/>
</dbReference>
<proteinExistence type="predicted"/>
<dbReference type="AlphaFoldDB" id="A0A199XMC6"/>
<evidence type="ECO:0000313" key="3">
    <source>
        <dbReference type="Proteomes" id="UP000093807"/>
    </source>
</evidence>
<keyword evidence="1" id="KW-1133">Transmembrane helix</keyword>
<evidence type="ECO:0000313" key="2">
    <source>
        <dbReference type="EMBL" id="OAZ02898.1"/>
    </source>
</evidence>
<gene>
    <name evidence="2" type="ORF">FLB_25690</name>
</gene>
<dbReference type="OrthoDB" id="1421367at2"/>
<dbReference type="EMBL" id="JMTM01000070">
    <property type="protein sequence ID" value="OAZ02898.1"/>
    <property type="molecule type" value="Genomic_DNA"/>
</dbReference>
<dbReference type="RefSeq" id="WP_064716325.1">
    <property type="nucleotide sequence ID" value="NZ_JMTM01000070.1"/>
</dbReference>
<feature type="transmembrane region" description="Helical" evidence="1">
    <location>
        <begin position="5"/>
        <end position="23"/>
    </location>
</feature>
<accession>A0A199XMC6</accession>
<dbReference type="InterPro" id="IPR011256">
    <property type="entry name" value="Reg_factor_effector_dom_sf"/>
</dbReference>
<protein>
    <recommendedName>
        <fullName evidence="4">Effector-binding domain-containing protein</fullName>
    </recommendedName>
</protein>
<comment type="caution">
    <text evidence="2">The sequence shown here is derived from an EMBL/GenBank/DDBJ whole genome shotgun (WGS) entry which is preliminary data.</text>
</comment>
<evidence type="ECO:0000256" key="1">
    <source>
        <dbReference type="SAM" id="Phobius"/>
    </source>
</evidence>
<organism evidence="2 3">
    <name type="scientific">Flavobacterium succinicans</name>
    <dbReference type="NCBI Taxonomy" id="29536"/>
    <lineage>
        <taxon>Bacteria</taxon>
        <taxon>Pseudomonadati</taxon>
        <taxon>Bacteroidota</taxon>
        <taxon>Flavobacteriia</taxon>
        <taxon>Flavobacteriales</taxon>
        <taxon>Flavobacteriaceae</taxon>
        <taxon>Flavobacterium</taxon>
    </lineage>
</organism>